<dbReference type="GO" id="GO:0005886">
    <property type="term" value="C:plasma membrane"/>
    <property type="evidence" value="ECO:0007669"/>
    <property type="project" value="UniProtKB-SubCell"/>
</dbReference>
<evidence type="ECO:0000256" key="8">
    <source>
        <dbReference type="ARBA" id="ARBA00023136"/>
    </source>
</evidence>
<evidence type="ECO:0000256" key="1">
    <source>
        <dbReference type="ARBA" id="ARBA00004117"/>
    </source>
</evidence>
<evidence type="ECO:0000256" key="2">
    <source>
        <dbReference type="ARBA" id="ARBA00004413"/>
    </source>
</evidence>
<keyword evidence="8" id="KW-0472">Membrane</keyword>
<evidence type="ECO:0000256" key="4">
    <source>
        <dbReference type="ARBA" id="ARBA00021870"/>
    </source>
</evidence>
<evidence type="ECO:0000256" key="6">
    <source>
        <dbReference type="ARBA" id="ARBA00022500"/>
    </source>
</evidence>
<dbReference type="PANTHER" id="PTHR30534">
    <property type="entry name" value="FLAGELLAR MOTOR SWITCH PROTEIN FLIG"/>
    <property type="match status" value="1"/>
</dbReference>
<keyword evidence="6" id="KW-0145">Chemotaxis</keyword>
<evidence type="ECO:0000313" key="14">
    <source>
        <dbReference type="EMBL" id="MXQ07021.1"/>
    </source>
</evidence>
<evidence type="ECO:0000259" key="12">
    <source>
        <dbReference type="Pfam" id="PF14841"/>
    </source>
</evidence>
<gene>
    <name evidence="14" type="ORF">GQ651_04085</name>
</gene>
<reference evidence="14 15" key="2">
    <citation type="submission" date="2020-03" db="EMBL/GenBank/DDBJ databases">
        <title>Kangsaoukella pontilimi gen. nov., sp. nov., a new member of the family Rhodobacteraceae isolated from a tidal mudflat.</title>
        <authorList>
            <person name="Kim I.S."/>
        </authorList>
    </citation>
    <scope>NUCLEOTIDE SEQUENCE [LARGE SCALE GENOMIC DNA]</scope>
    <source>
        <strain evidence="14 15">GH1-50</strain>
    </source>
</reference>
<feature type="domain" description="Flagellar motor switch protein FliG C-terminal" evidence="11">
    <location>
        <begin position="227"/>
        <end position="336"/>
    </location>
</feature>
<evidence type="ECO:0000256" key="5">
    <source>
        <dbReference type="ARBA" id="ARBA00022475"/>
    </source>
</evidence>
<evidence type="ECO:0000256" key="3">
    <source>
        <dbReference type="ARBA" id="ARBA00010299"/>
    </source>
</evidence>
<comment type="similarity">
    <text evidence="3">Belongs to the FliG family.</text>
</comment>
<keyword evidence="14" id="KW-0282">Flagellum</keyword>
<dbReference type="InterPro" id="IPR032779">
    <property type="entry name" value="FliG_M"/>
</dbReference>
<dbReference type="InterPro" id="IPR023087">
    <property type="entry name" value="Flg_Motor_Flig_C"/>
</dbReference>
<keyword evidence="9" id="KW-0975">Bacterial flagellum</keyword>
<protein>
    <recommendedName>
        <fullName evidence="4">Flagellar motor switch protein FliG</fullName>
    </recommendedName>
</protein>
<dbReference type="GO" id="GO:0003774">
    <property type="term" value="F:cytoskeletal motor activity"/>
    <property type="evidence" value="ECO:0007669"/>
    <property type="project" value="InterPro"/>
</dbReference>
<dbReference type="PANTHER" id="PTHR30534:SF0">
    <property type="entry name" value="FLAGELLAR MOTOR SWITCH PROTEIN FLIG"/>
    <property type="match status" value="1"/>
</dbReference>
<proteinExistence type="inferred from homology"/>
<dbReference type="InterPro" id="IPR011002">
    <property type="entry name" value="FliG_a-hlx"/>
</dbReference>
<comment type="function">
    <text evidence="10">FliG is one of three proteins (FliG, FliN, FliM) that forms the rotor-mounted switch complex (C ring), located at the base of the basal body. This complex interacts with the CheY and CheZ chemotaxis proteins, in addition to contacting components of the motor that determine the direction of flagellar rotation.</text>
</comment>
<accession>A0A7C9J1R8</accession>
<dbReference type="SUPFAM" id="SSF48029">
    <property type="entry name" value="FliG"/>
    <property type="match status" value="2"/>
</dbReference>
<evidence type="ECO:0000256" key="10">
    <source>
        <dbReference type="ARBA" id="ARBA00025598"/>
    </source>
</evidence>
<keyword evidence="5" id="KW-1003">Cell membrane</keyword>
<comment type="caution">
    <text evidence="14">The sequence shown here is derived from an EMBL/GenBank/DDBJ whole genome shotgun (WGS) entry which is preliminary data.</text>
</comment>
<dbReference type="GO" id="GO:0009425">
    <property type="term" value="C:bacterial-type flagellum basal body"/>
    <property type="evidence" value="ECO:0007669"/>
    <property type="project" value="UniProtKB-SubCell"/>
</dbReference>
<dbReference type="Gene3D" id="1.10.220.30">
    <property type="match status" value="3"/>
</dbReference>
<keyword evidence="14" id="KW-0966">Cell projection</keyword>
<dbReference type="InterPro" id="IPR000090">
    <property type="entry name" value="Flg_Motor_Flig"/>
</dbReference>
<dbReference type="Pfam" id="PF14841">
    <property type="entry name" value="FliG_M"/>
    <property type="match status" value="1"/>
</dbReference>
<dbReference type="EMBL" id="WUPT01000001">
    <property type="protein sequence ID" value="MXQ07021.1"/>
    <property type="molecule type" value="Genomic_DNA"/>
</dbReference>
<sequence>MADPGLMPAASTAHLSGRQKAAIVVRLLLSEGAVPALSSLPESTQTELAVQLARMAPVDRNTVDAVAAEFADEIEAIGLSFPKGLEGALGLLDGVISSSASSRVRKMTSSDFQGDPWEQVGNVDNARLVAILEREAIEVAAIILSKLKVSKAAELLGLIEGDLARRITYAISLTGSIAPETVRRIGISLAEELDTRPARAFSDGPVSRVGAILNSTPASVRDTVLTGLDEEDSSFAEQVRKAIFTFANIRERVSPRDIPRIQQAIDQADLVTATAFASDADAKSVAFFLDNISQRLADSIRAEAEEKGTVTSADGEAAMMRIVTVIRQLESAGEIFFVAEDE</sequence>
<reference evidence="14 15" key="1">
    <citation type="submission" date="2019-12" db="EMBL/GenBank/DDBJ databases">
        <authorList>
            <person name="Lee S.D."/>
        </authorList>
    </citation>
    <scope>NUCLEOTIDE SEQUENCE [LARGE SCALE GENOMIC DNA]</scope>
    <source>
        <strain evidence="14 15">GH1-50</strain>
    </source>
</reference>
<evidence type="ECO:0000256" key="9">
    <source>
        <dbReference type="ARBA" id="ARBA00023143"/>
    </source>
</evidence>
<dbReference type="GO" id="GO:0071973">
    <property type="term" value="P:bacterial-type flagellum-dependent cell motility"/>
    <property type="evidence" value="ECO:0007669"/>
    <property type="project" value="InterPro"/>
</dbReference>
<name>A0A7C9J1R8_9RHOB</name>
<keyword evidence="7" id="KW-0283">Flagellar rotation</keyword>
<keyword evidence="15" id="KW-1185">Reference proteome</keyword>
<dbReference type="Proteomes" id="UP000480350">
    <property type="component" value="Unassembled WGS sequence"/>
</dbReference>
<evidence type="ECO:0000313" key="15">
    <source>
        <dbReference type="Proteomes" id="UP000480350"/>
    </source>
</evidence>
<dbReference type="Pfam" id="PF01706">
    <property type="entry name" value="FliG_C"/>
    <property type="match status" value="1"/>
</dbReference>
<comment type="subcellular location">
    <subcellularLocation>
        <location evidence="1">Bacterial flagellum basal body</location>
    </subcellularLocation>
    <subcellularLocation>
        <location evidence="2">Cell membrane</location>
        <topology evidence="2">Peripheral membrane protein</topology>
        <orientation evidence="2">Cytoplasmic side</orientation>
    </subcellularLocation>
</comment>
<dbReference type="GO" id="GO:0006935">
    <property type="term" value="P:chemotaxis"/>
    <property type="evidence" value="ECO:0007669"/>
    <property type="project" value="UniProtKB-KW"/>
</dbReference>
<keyword evidence="14" id="KW-0969">Cilium</keyword>
<feature type="domain" description="Flagellar motor switch protein FliG middle" evidence="12">
    <location>
        <begin position="127"/>
        <end position="198"/>
    </location>
</feature>
<dbReference type="AlphaFoldDB" id="A0A7C9J1R8"/>
<dbReference type="InterPro" id="IPR028263">
    <property type="entry name" value="FliG_N"/>
</dbReference>
<feature type="domain" description="Flagellar motor switch protein FliG N-terminal" evidence="13">
    <location>
        <begin position="15"/>
        <end position="117"/>
    </location>
</feature>
<dbReference type="Pfam" id="PF14842">
    <property type="entry name" value="FliG_N"/>
    <property type="match status" value="1"/>
</dbReference>
<dbReference type="PRINTS" id="PR00954">
    <property type="entry name" value="FLGMOTORFLIG"/>
</dbReference>
<evidence type="ECO:0000259" key="11">
    <source>
        <dbReference type="Pfam" id="PF01706"/>
    </source>
</evidence>
<evidence type="ECO:0000259" key="13">
    <source>
        <dbReference type="Pfam" id="PF14842"/>
    </source>
</evidence>
<organism evidence="14 15">
    <name type="scientific">Kangsaoukella pontilimi</name>
    <dbReference type="NCBI Taxonomy" id="2691042"/>
    <lineage>
        <taxon>Bacteria</taxon>
        <taxon>Pseudomonadati</taxon>
        <taxon>Pseudomonadota</taxon>
        <taxon>Alphaproteobacteria</taxon>
        <taxon>Rhodobacterales</taxon>
        <taxon>Paracoccaceae</taxon>
        <taxon>Kangsaoukella</taxon>
    </lineage>
</organism>
<evidence type="ECO:0000256" key="7">
    <source>
        <dbReference type="ARBA" id="ARBA00022779"/>
    </source>
</evidence>